<protein>
    <recommendedName>
        <fullName evidence="6">UDP-3-O-acylglucosamine N-acyltransferase</fullName>
        <ecNumber evidence="6">2.3.1.191</ecNumber>
    </recommendedName>
</protein>
<dbReference type="Proteomes" id="UP000178449">
    <property type="component" value="Unassembled WGS sequence"/>
</dbReference>
<dbReference type="PANTHER" id="PTHR43378:SF2">
    <property type="entry name" value="UDP-3-O-ACYLGLUCOSAMINE N-ACYLTRANSFERASE 1, MITOCHONDRIAL-RELATED"/>
    <property type="match status" value="1"/>
</dbReference>
<dbReference type="EC" id="2.3.1.191" evidence="6"/>
<dbReference type="GO" id="GO:0016020">
    <property type="term" value="C:membrane"/>
    <property type="evidence" value="ECO:0007669"/>
    <property type="project" value="GOC"/>
</dbReference>
<evidence type="ECO:0000256" key="1">
    <source>
        <dbReference type="ARBA" id="ARBA00022516"/>
    </source>
</evidence>
<name>A0A1F6GEP5_9PROT</name>
<dbReference type="Gene3D" id="3.40.1390.10">
    <property type="entry name" value="MurE/MurF, N-terminal domain"/>
    <property type="match status" value="1"/>
</dbReference>
<evidence type="ECO:0000256" key="3">
    <source>
        <dbReference type="ARBA" id="ARBA00022679"/>
    </source>
</evidence>
<comment type="caution">
    <text evidence="7">The sequence shown here is derived from an EMBL/GenBank/DDBJ whole genome shotgun (WGS) entry which is preliminary data.</text>
</comment>
<feature type="active site" description="Proton acceptor" evidence="6">
    <location>
        <position position="249"/>
    </location>
</feature>
<dbReference type="SUPFAM" id="SSF51161">
    <property type="entry name" value="Trimeric LpxA-like enzymes"/>
    <property type="match status" value="1"/>
</dbReference>
<dbReference type="InterPro" id="IPR007691">
    <property type="entry name" value="LpxD"/>
</dbReference>
<evidence type="ECO:0000313" key="8">
    <source>
        <dbReference type="Proteomes" id="UP000178449"/>
    </source>
</evidence>
<dbReference type="STRING" id="1817772.A2527_03165"/>
<accession>A0A1F6GEP5</accession>
<keyword evidence="4 6" id="KW-0443">Lipid metabolism</keyword>
<dbReference type="NCBIfam" id="TIGR01853">
    <property type="entry name" value="lipid_A_lpxD"/>
    <property type="match status" value="1"/>
</dbReference>
<dbReference type="GO" id="GO:0009245">
    <property type="term" value="P:lipid A biosynthetic process"/>
    <property type="evidence" value="ECO:0007669"/>
    <property type="project" value="UniProtKB-UniRule"/>
</dbReference>
<dbReference type="HAMAP" id="MF_00523">
    <property type="entry name" value="LpxD"/>
    <property type="match status" value="1"/>
</dbReference>
<dbReference type="UniPathway" id="UPA00973"/>
<dbReference type="InterPro" id="IPR011004">
    <property type="entry name" value="Trimer_LpxA-like_sf"/>
</dbReference>
<dbReference type="Pfam" id="PF00132">
    <property type="entry name" value="Hexapep"/>
    <property type="match status" value="2"/>
</dbReference>
<organism evidence="7 8">
    <name type="scientific">Candidatus Lambdaproteobacteria bacterium RIFOXYD2_FULL_50_16</name>
    <dbReference type="NCBI Taxonomy" id="1817772"/>
    <lineage>
        <taxon>Bacteria</taxon>
        <taxon>Pseudomonadati</taxon>
        <taxon>Pseudomonadota</taxon>
        <taxon>Candidatus Lambdaproteobacteria</taxon>
    </lineage>
</organism>
<dbReference type="Gene3D" id="2.160.10.10">
    <property type="entry name" value="Hexapeptide repeat proteins"/>
    <property type="match status" value="1"/>
</dbReference>
<comment type="pathway">
    <text evidence="6">Bacterial outer membrane biogenesis; LPS lipid A biosynthesis.</text>
</comment>
<dbReference type="CDD" id="cd03352">
    <property type="entry name" value="LbH_LpxD"/>
    <property type="match status" value="1"/>
</dbReference>
<dbReference type="AlphaFoldDB" id="A0A1F6GEP5"/>
<dbReference type="PANTHER" id="PTHR43378">
    <property type="entry name" value="UDP-3-O-ACYLGLUCOSAMINE N-ACYLTRANSFERASE"/>
    <property type="match status" value="1"/>
</dbReference>
<dbReference type="EMBL" id="MFNE01000010">
    <property type="protein sequence ID" value="OGG96573.1"/>
    <property type="molecule type" value="Genomic_DNA"/>
</dbReference>
<keyword evidence="5 6" id="KW-0012">Acyltransferase</keyword>
<reference evidence="7 8" key="1">
    <citation type="journal article" date="2016" name="Nat. Commun.">
        <title>Thousands of microbial genomes shed light on interconnected biogeochemical processes in an aquifer system.</title>
        <authorList>
            <person name="Anantharaman K."/>
            <person name="Brown C.T."/>
            <person name="Hug L.A."/>
            <person name="Sharon I."/>
            <person name="Castelle C.J."/>
            <person name="Probst A.J."/>
            <person name="Thomas B.C."/>
            <person name="Singh A."/>
            <person name="Wilkins M.J."/>
            <person name="Karaoz U."/>
            <person name="Brodie E.L."/>
            <person name="Williams K.H."/>
            <person name="Hubbard S.S."/>
            <person name="Banfield J.F."/>
        </authorList>
    </citation>
    <scope>NUCLEOTIDE SEQUENCE [LARGE SCALE GENOMIC DNA]</scope>
</reference>
<dbReference type="InterPro" id="IPR001451">
    <property type="entry name" value="Hexapep"/>
</dbReference>
<evidence type="ECO:0000256" key="6">
    <source>
        <dbReference type="HAMAP-Rule" id="MF_00523"/>
    </source>
</evidence>
<comment type="function">
    <text evidence="6">Catalyzes the N-acylation of UDP-3-O-acylglucosamine using 3-hydroxyacyl-ACP as the acyl donor. Is involved in the biosynthesis of lipid A, a phosphorylated glycolipid that anchors the lipopolysaccharide to the outer membrane of the cell.</text>
</comment>
<dbReference type="NCBIfam" id="NF002060">
    <property type="entry name" value="PRK00892.1"/>
    <property type="match status" value="1"/>
</dbReference>
<comment type="catalytic activity">
    <reaction evidence="6">
        <text>a UDP-3-O-[(3R)-3-hydroxyacyl]-alpha-D-glucosamine + a (3R)-hydroxyacyl-[ACP] = a UDP-2-N,3-O-bis[(3R)-3-hydroxyacyl]-alpha-D-glucosamine + holo-[ACP] + H(+)</text>
        <dbReference type="Rhea" id="RHEA:53836"/>
        <dbReference type="Rhea" id="RHEA-COMP:9685"/>
        <dbReference type="Rhea" id="RHEA-COMP:9945"/>
        <dbReference type="ChEBI" id="CHEBI:15378"/>
        <dbReference type="ChEBI" id="CHEBI:64479"/>
        <dbReference type="ChEBI" id="CHEBI:78827"/>
        <dbReference type="ChEBI" id="CHEBI:137740"/>
        <dbReference type="ChEBI" id="CHEBI:137748"/>
        <dbReference type="EC" id="2.3.1.191"/>
    </reaction>
</comment>
<comment type="subunit">
    <text evidence="6">Homotrimer.</text>
</comment>
<dbReference type="GO" id="GO:0016410">
    <property type="term" value="F:N-acyltransferase activity"/>
    <property type="evidence" value="ECO:0007669"/>
    <property type="project" value="InterPro"/>
</dbReference>
<evidence type="ECO:0000256" key="4">
    <source>
        <dbReference type="ARBA" id="ARBA00023098"/>
    </source>
</evidence>
<keyword evidence="1 6" id="KW-0444">Lipid biosynthesis</keyword>
<gene>
    <name evidence="6" type="primary">lpxD</name>
    <name evidence="7" type="ORF">A2527_03165</name>
</gene>
<comment type="similarity">
    <text evidence="6">Belongs to the transferase hexapeptide repeat family. LpxD subfamily.</text>
</comment>
<evidence type="ECO:0000256" key="2">
    <source>
        <dbReference type="ARBA" id="ARBA00022556"/>
    </source>
</evidence>
<evidence type="ECO:0000256" key="5">
    <source>
        <dbReference type="ARBA" id="ARBA00023315"/>
    </source>
</evidence>
<sequence>MVTLSDLADQLGLAFQGDGRMRLNHACGFSELNPGGLAYLADSKSLNVPEGVFSSKALDLEGLKGKGGAVIVPQGTLALGLNLIFAPDPLLAHVAATLILHPGMKPNKRIHPQALAQPKAKIAKGAGIDFGAMVYAGATVGKGTRVMAGAVIMEGAQVGEDCIIYPNAVIGPDSEIGDRCIIHAGVSIGTDGFGFFQRAGENHKIPQVGKVVIEDEVEIGANSCIDRARFSVTRIGRNTKIDNLVHIAHNVEVGPYSLITAQSGIAGSTKTGSHLMMGGQSGIRDNLVLGQGVSLLARTLVTGKAQDGEVLAGMPGRPMKEWRKLQAALAGLDKIVERLQKIETFIMGLGFKRKPTNNP</sequence>
<evidence type="ECO:0000313" key="7">
    <source>
        <dbReference type="EMBL" id="OGG96573.1"/>
    </source>
</evidence>
<proteinExistence type="inferred from homology"/>
<keyword evidence="3 6" id="KW-0808">Transferase</keyword>
<keyword evidence="6" id="KW-0677">Repeat</keyword>
<keyword evidence="2 6" id="KW-0441">Lipid A biosynthesis</keyword>
<dbReference type="GO" id="GO:0103118">
    <property type="term" value="F:UDP-3-O-[(3R)-3-hydroxyacyl]-glucosamine N-acyltransferase activity"/>
    <property type="evidence" value="ECO:0007669"/>
    <property type="project" value="UniProtKB-EC"/>
</dbReference>